<evidence type="ECO:0000259" key="2">
    <source>
        <dbReference type="Pfam" id="PF00144"/>
    </source>
</evidence>
<accession>A0A2T4ARS5</accession>
<name>A0A2T4ARS5_TRIHA</name>
<dbReference type="PANTHER" id="PTHR46825:SF14">
    <property type="entry name" value="BETA-LACTAMASE-RELATED DOMAIN-CONTAINING PROTEIN"/>
    <property type="match status" value="1"/>
</dbReference>
<dbReference type="InterPro" id="IPR001466">
    <property type="entry name" value="Beta-lactam-related"/>
</dbReference>
<comment type="similarity">
    <text evidence="1">Belongs to the peptidase S12 family.</text>
</comment>
<dbReference type="InterPro" id="IPR012338">
    <property type="entry name" value="Beta-lactam/transpept-like"/>
</dbReference>
<evidence type="ECO:0000313" key="3">
    <source>
        <dbReference type="EMBL" id="PTB59750.1"/>
    </source>
</evidence>
<proteinExistence type="inferred from homology"/>
<protein>
    <recommendedName>
        <fullName evidence="2">Beta-lactamase-related domain-containing protein</fullName>
    </recommendedName>
</protein>
<dbReference type="STRING" id="983964.A0A2T4ARS5"/>
<keyword evidence="4" id="KW-1185">Reference proteome</keyword>
<dbReference type="RefSeq" id="XP_024779427.1">
    <property type="nucleotide sequence ID" value="XM_024913632.1"/>
</dbReference>
<dbReference type="SUPFAM" id="SSF56601">
    <property type="entry name" value="beta-lactamase/transpeptidase-like"/>
    <property type="match status" value="1"/>
</dbReference>
<sequence length="546" mass="60153">MLVLALFSLLAAARQIPLLPPESDLSGLRDRLIRVLPEIEALKNIGGTTGMSIGVMSHGNVVLETNLGFADVERHLVANPSTIYPIASLTKAFTAVTITQLVDEGLLSWDEPLTSYIPELSFEHDPSLADRLSLIDLLSHQTRLAQLDNLWLGADSQTLVAKNFTVSLCNHLAPMYPVRSQWLYNNWMYALAGEAIERATNQSWGQVLSTRVLKRLQLSHTTAIASEIPRDLLALPYVVLDDLTPVRVGSFDLTDGSAMAAAGGIRSTVGDLLTWGNALLSVFRNGETPLALLDAVFSGRSFMNSTAAPDELYTMGFVKVMTPAQIGTLGLNPGLVDAMPLIGTNSKPQQVFYHSGALTGYNHCFILVPESRSVIVVLSNSISQGETPCWVAQSLLQAVLNEKHPLDMTKYAEQAAAKWRTIHQGIAEALEKGRKPNSPEHIHELLLGKYWHNTRAIYLDVFQGNGALKFNINGKPEQEHVLSHYSDDTFVFLPSADQRIRNGLFLYGPPSWVLHFKKDSSGSFTEIQWDMGSHTPFPEKFIREES</sequence>
<organism evidence="3 4">
    <name type="scientific">Trichoderma harzianum CBS 226.95</name>
    <dbReference type="NCBI Taxonomy" id="983964"/>
    <lineage>
        <taxon>Eukaryota</taxon>
        <taxon>Fungi</taxon>
        <taxon>Dikarya</taxon>
        <taxon>Ascomycota</taxon>
        <taxon>Pezizomycotina</taxon>
        <taxon>Sordariomycetes</taxon>
        <taxon>Hypocreomycetidae</taxon>
        <taxon>Hypocreales</taxon>
        <taxon>Hypocreaceae</taxon>
        <taxon>Trichoderma</taxon>
    </lineage>
</organism>
<dbReference type="AlphaFoldDB" id="A0A2T4ARS5"/>
<reference evidence="3 4" key="1">
    <citation type="submission" date="2016-07" db="EMBL/GenBank/DDBJ databases">
        <title>Multiple horizontal gene transfer events from other fungi enriched the ability of initially mycotrophic Trichoderma (Ascomycota) to feed on dead plant biomass.</title>
        <authorList>
            <consortium name="DOE Joint Genome Institute"/>
            <person name="Aerts A."/>
            <person name="Atanasova L."/>
            <person name="Chenthamara K."/>
            <person name="Zhang J."/>
            <person name="Grujic M."/>
            <person name="Henrissat B."/>
            <person name="Kuo A."/>
            <person name="Salamov A."/>
            <person name="Lipzen A."/>
            <person name="Labutti K."/>
            <person name="Barry K."/>
            <person name="Miao Y."/>
            <person name="Rahimi M.J."/>
            <person name="Shen Q."/>
            <person name="Grigoriev I.V."/>
            <person name="Kubicek C.P."/>
            <person name="Druzhinina I.S."/>
        </authorList>
    </citation>
    <scope>NUCLEOTIDE SEQUENCE [LARGE SCALE GENOMIC DNA]</scope>
    <source>
        <strain evidence="3 4">CBS 226.95</strain>
    </source>
</reference>
<dbReference type="Pfam" id="PF00144">
    <property type="entry name" value="Beta-lactamase"/>
    <property type="match status" value="1"/>
</dbReference>
<dbReference type="Gene3D" id="3.40.710.10">
    <property type="entry name" value="DD-peptidase/beta-lactamase superfamily"/>
    <property type="match status" value="1"/>
</dbReference>
<feature type="domain" description="Beta-lactamase-related" evidence="2">
    <location>
        <begin position="43"/>
        <end position="381"/>
    </location>
</feature>
<evidence type="ECO:0000256" key="1">
    <source>
        <dbReference type="ARBA" id="ARBA00038215"/>
    </source>
</evidence>
<dbReference type="PANTHER" id="PTHR46825">
    <property type="entry name" value="D-ALANYL-D-ALANINE-CARBOXYPEPTIDASE/ENDOPEPTIDASE AMPH"/>
    <property type="match status" value="1"/>
</dbReference>
<dbReference type="EMBL" id="KZ679676">
    <property type="protein sequence ID" value="PTB59750.1"/>
    <property type="molecule type" value="Genomic_DNA"/>
</dbReference>
<gene>
    <name evidence="3" type="ORF">M431DRAFT_2300</name>
</gene>
<dbReference type="GeneID" id="36622195"/>
<evidence type="ECO:0000313" key="4">
    <source>
        <dbReference type="Proteomes" id="UP000241690"/>
    </source>
</evidence>
<dbReference type="InterPro" id="IPR050491">
    <property type="entry name" value="AmpC-like"/>
</dbReference>
<dbReference type="Proteomes" id="UP000241690">
    <property type="component" value="Unassembled WGS sequence"/>
</dbReference>